<dbReference type="PROSITE" id="PS50055">
    <property type="entry name" value="TYR_PHOSPHATASE_PTP"/>
    <property type="match status" value="1"/>
</dbReference>
<dbReference type="PROSITE" id="PS50056">
    <property type="entry name" value="TYR_PHOSPHATASE_2"/>
    <property type="match status" value="1"/>
</dbReference>
<dbReference type="Gene3D" id="3.90.190.10">
    <property type="entry name" value="Protein tyrosine phosphatase superfamily"/>
    <property type="match status" value="1"/>
</dbReference>
<feature type="region of interest" description="Disordered" evidence="8">
    <location>
        <begin position="453"/>
        <end position="476"/>
    </location>
</feature>
<gene>
    <name evidence="11" type="ORF">CLODIP_2_CD12316</name>
</gene>
<evidence type="ECO:0000313" key="11">
    <source>
        <dbReference type="EMBL" id="CAB3369446.1"/>
    </source>
</evidence>
<dbReference type="CDD" id="cd14542">
    <property type="entry name" value="PTPc-N22_18_12"/>
    <property type="match status" value="1"/>
</dbReference>
<dbReference type="InterPro" id="IPR029021">
    <property type="entry name" value="Prot-tyrosine_phosphatase-like"/>
</dbReference>
<dbReference type="GO" id="GO:0048666">
    <property type="term" value="P:neuron development"/>
    <property type="evidence" value="ECO:0007669"/>
    <property type="project" value="UniProtKB-ARBA"/>
</dbReference>
<feature type="domain" description="Tyrosine-protein phosphatase" evidence="9">
    <location>
        <begin position="34"/>
        <end position="304"/>
    </location>
</feature>
<comment type="caution">
    <text evidence="11">The sequence shown here is derived from an EMBL/GenBank/DDBJ whole genome shotgun (WGS) entry which is preliminary data.</text>
</comment>
<comment type="subcellular location">
    <subcellularLocation>
        <location evidence="1">Cytoplasm</location>
    </subcellularLocation>
</comment>
<evidence type="ECO:0000256" key="5">
    <source>
        <dbReference type="ARBA" id="ARBA00022801"/>
    </source>
</evidence>
<dbReference type="AlphaFoldDB" id="A0A8S1CCK1"/>
<dbReference type="InterPro" id="IPR047170">
    <property type="entry name" value="PTN12/18/22"/>
</dbReference>
<feature type="compositionally biased region" description="Basic and acidic residues" evidence="8">
    <location>
        <begin position="880"/>
        <end position="891"/>
    </location>
</feature>
<dbReference type="InterPro" id="IPR003595">
    <property type="entry name" value="Tyr_Pase_cat"/>
</dbReference>
<proteinExistence type="inferred from homology"/>
<evidence type="ECO:0000259" key="9">
    <source>
        <dbReference type="PROSITE" id="PS50055"/>
    </source>
</evidence>
<dbReference type="SMART" id="SM00404">
    <property type="entry name" value="PTPc_motif"/>
    <property type="match status" value="1"/>
</dbReference>
<evidence type="ECO:0000313" key="12">
    <source>
        <dbReference type="Proteomes" id="UP000494165"/>
    </source>
</evidence>
<organism evidence="11 12">
    <name type="scientific">Cloeon dipterum</name>
    <dbReference type="NCBI Taxonomy" id="197152"/>
    <lineage>
        <taxon>Eukaryota</taxon>
        <taxon>Metazoa</taxon>
        <taxon>Ecdysozoa</taxon>
        <taxon>Arthropoda</taxon>
        <taxon>Hexapoda</taxon>
        <taxon>Insecta</taxon>
        <taxon>Pterygota</taxon>
        <taxon>Palaeoptera</taxon>
        <taxon>Ephemeroptera</taxon>
        <taxon>Pisciforma</taxon>
        <taxon>Baetidae</taxon>
        <taxon>Cloeon</taxon>
    </lineage>
</organism>
<evidence type="ECO:0000256" key="7">
    <source>
        <dbReference type="ARBA" id="ARBA00034734"/>
    </source>
</evidence>
<dbReference type="Proteomes" id="UP000494165">
    <property type="component" value="Unassembled WGS sequence"/>
</dbReference>
<dbReference type="InterPro" id="IPR000242">
    <property type="entry name" value="PTP_cat"/>
</dbReference>
<keyword evidence="5" id="KW-0378">Hydrolase</keyword>
<dbReference type="EC" id="3.1.3.48" evidence="2"/>
<dbReference type="InterPro" id="IPR016130">
    <property type="entry name" value="Tyr_Pase_AS"/>
</dbReference>
<evidence type="ECO:0000256" key="1">
    <source>
        <dbReference type="ARBA" id="ARBA00004496"/>
    </source>
</evidence>
<dbReference type="GO" id="GO:0005634">
    <property type="term" value="C:nucleus"/>
    <property type="evidence" value="ECO:0007669"/>
    <property type="project" value="TreeGrafter"/>
</dbReference>
<evidence type="ECO:0000256" key="8">
    <source>
        <dbReference type="SAM" id="MobiDB-lite"/>
    </source>
</evidence>
<dbReference type="FunFam" id="3.90.190.10:FF:000045">
    <property type="entry name" value="Tyrosine-protein phosphatase non-receptor type 12"/>
    <property type="match status" value="1"/>
</dbReference>
<keyword evidence="3" id="KW-0963">Cytoplasm</keyword>
<evidence type="ECO:0000256" key="4">
    <source>
        <dbReference type="ARBA" id="ARBA00022553"/>
    </source>
</evidence>
<dbReference type="Pfam" id="PF00102">
    <property type="entry name" value="Y_phosphatase"/>
    <property type="match status" value="1"/>
</dbReference>
<comment type="similarity">
    <text evidence="7">Belongs to the protein-tyrosine phosphatase family. Non-receptor class 4 subfamily.</text>
</comment>
<dbReference type="PANTHER" id="PTHR45983">
    <property type="entry name" value="TYROSINE PHOSPHATSE N18, PUTATIVE-RELATED"/>
    <property type="match status" value="1"/>
</dbReference>
<feature type="region of interest" description="Disordered" evidence="8">
    <location>
        <begin position="842"/>
        <end position="925"/>
    </location>
</feature>
<dbReference type="GO" id="GO:0004726">
    <property type="term" value="F:non-membrane spanning protein tyrosine phosphatase activity"/>
    <property type="evidence" value="ECO:0007669"/>
    <property type="project" value="InterPro"/>
</dbReference>
<feature type="domain" description="Tyrosine specific protein phosphatases" evidence="10">
    <location>
        <begin position="218"/>
        <end position="295"/>
    </location>
</feature>
<accession>A0A8S1CCK1</accession>
<evidence type="ECO:0000259" key="10">
    <source>
        <dbReference type="PROSITE" id="PS50056"/>
    </source>
</evidence>
<evidence type="ECO:0000256" key="3">
    <source>
        <dbReference type="ARBA" id="ARBA00022490"/>
    </source>
</evidence>
<keyword evidence="6" id="KW-0904">Protein phosphatase</keyword>
<dbReference type="GO" id="GO:0005737">
    <property type="term" value="C:cytoplasm"/>
    <property type="evidence" value="ECO:0007669"/>
    <property type="project" value="UniProtKB-SubCell"/>
</dbReference>
<name>A0A8S1CCK1_9INSE</name>
<dbReference type="SMART" id="SM00194">
    <property type="entry name" value="PTPc"/>
    <property type="match status" value="1"/>
</dbReference>
<feature type="region of interest" description="Disordered" evidence="8">
    <location>
        <begin position="706"/>
        <end position="790"/>
    </location>
</feature>
<dbReference type="PRINTS" id="PR00700">
    <property type="entry name" value="PRTYPHPHTASE"/>
</dbReference>
<dbReference type="SUPFAM" id="SSF52799">
    <property type="entry name" value="(Phosphotyrosine protein) phosphatases II"/>
    <property type="match status" value="1"/>
</dbReference>
<dbReference type="EMBL" id="CADEPI010000045">
    <property type="protein sequence ID" value="CAB3369446.1"/>
    <property type="molecule type" value="Genomic_DNA"/>
</dbReference>
<reference evidence="11 12" key="1">
    <citation type="submission" date="2020-04" db="EMBL/GenBank/DDBJ databases">
        <authorList>
            <person name="Alioto T."/>
            <person name="Alioto T."/>
            <person name="Gomez Garrido J."/>
        </authorList>
    </citation>
    <scope>NUCLEOTIDE SEQUENCE [LARGE SCALE GENOMIC DNA]</scope>
</reference>
<keyword evidence="12" id="KW-1185">Reference proteome</keyword>
<dbReference type="InterPro" id="IPR000387">
    <property type="entry name" value="Tyr_Pase_dom"/>
</dbReference>
<dbReference type="PANTHER" id="PTHR45983:SF2">
    <property type="entry name" value="PROTEIN-TYROSINE-PHOSPHATASE"/>
    <property type="match status" value="1"/>
</dbReference>
<protein>
    <recommendedName>
        <fullName evidence="2">protein-tyrosine-phosphatase</fullName>
        <ecNumber evidence="2">3.1.3.48</ecNumber>
    </recommendedName>
</protein>
<keyword evidence="4" id="KW-0597">Phosphoprotein</keyword>
<dbReference type="PROSITE" id="PS00383">
    <property type="entry name" value="TYR_PHOSPHATASE_1"/>
    <property type="match status" value="1"/>
</dbReference>
<evidence type="ECO:0000256" key="2">
    <source>
        <dbReference type="ARBA" id="ARBA00013064"/>
    </source>
</evidence>
<dbReference type="OrthoDB" id="8609993at2759"/>
<evidence type="ECO:0000256" key="6">
    <source>
        <dbReference type="ARBA" id="ARBA00022912"/>
    </source>
</evidence>
<sequence>MKGEQQPRVVPLRTILTNFLNHVENLDRCDDDSYEKEFQSLKLFSESIKSLDQFCSSEGERDVNRKKNRYKDILPFDCSRVILSSVASVPGSDYVNANFIKGASGSLAYIASQGPLPNTANDFWRMVIECEVQVIVMACNEEESGKHKCENYWVDREGEEKQHGMAKIRLLKASVVCPDFLVRTMLLSYKKNNIKIERTVCQFHYSAWPDHGVPPLVRPLLDMVRLVRDTQASETLPVLVHCSAGCGRTGTICAIDYVWGLLRAGKLTEDFSLYKLVRDMRKQRIAMVQTKDQYILVHKAVKELFQEQLRMIDAHPYENVDLNGMPIGREEHLYERVIMNNSNDLTVNIPSKRTNFQRVYTPTDETAPPLTLKSDKEVEAINSHKGKVGWSDLDDLRPVDSGLSASSSTTDSTSTLQQESTLIIIGDEPNQSNSSLSSLLHKPRIAKLKALFERSSPLTPKPEAPRTKQQVTRSHSLGAVRKLAQGDTPVTLYRKLFANNSKTDSKKKEPVPIKRSKSMKVIGEKIANSSNPSSSNPNYAVLNYSAKPDLKRQLQFLIGGDEDEDDGSGRDVVDAPREPIKSILKQPHPEHLTLTRSKSEIMSPLRNNEYVNVTDLNNWQGGASHLRVLPINGQKQQHQVSNEFEALSIEVQRKVNTIVSGLGVRERRSSFRKAIDKESQPKSYEKIWPQKLPLPPGDLNNPQVYGKIQTPTPQRSAKKPVPAARKQLSQQEHLQQLAMAKALSSRPPDPRAVVARLYGPPSSEFTPSDSVYAPINGNDQKEQPMAPPRTKRLGQAAANNTLAQTSGSAHVAKDPIYANAKQLDAWHGAPGVDLDTVAASIGRSPNSTTAQETSADKTASFSKMQNRTPNFRTKLTPTKGEADTSRMHPSPDSRYGGTPSSSTSLSSQNYTPKDPPHQRRQQQYL</sequence>
<feature type="compositionally biased region" description="Polar residues" evidence="8">
    <location>
        <begin position="843"/>
        <end position="876"/>
    </location>
</feature>